<name>A0A0D3KHV2_EMIH1</name>
<keyword evidence="4" id="KW-1185">Reference proteome</keyword>
<dbReference type="Gene3D" id="3.60.10.10">
    <property type="entry name" value="Endonuclease/exonuclease/phosphatase"/>
    <property type="match status" value="1"/>
</dbReference>
<sequence>MLRLPAAILLALTPARATRLRLVSFNIHGWRDADHTDRLSDLIKAIAALRPDVVCLNEVLFPFVGPPKEDPYWEAVRERRGYLHVPPAGSRPDERDEDNYLRRLAAALGLPHICFGAAVGTDPEPRPFARCFFAQYPFGNAILSRFPLSDVRHSLLSVSPADLTCGDQPRTDSDLEHRALTTARLRLPGGGSLGVAVAAAVERCAGAFGSLPHVLCGDLNSFSRGDMSARQWSEICALYESRGWGSPRPDSLVRAVLHAAGYCDSFGAILRPAVLPNVLPPPTCWTNTRLDYVLLSQVAAAGAVRVTAHKTLSELRAKVKDLEAKKLKE</sequence>
<dbReference type="HOGENOM" id="CLU_845763_0_0_1"/>
<dbReference type="PANTHER" id="PTHR14859">
    <property type="entry name" value="CALCOFLUOR WHITE HYPERSENSITIVE PROTEIN PRECURSOR"/>
    <property type="match status" value="1"/>
</dbReference>
<dbReference type="RefSeq" id="XP_005787766.1">
    <property type="nucleotide sequence ID" value="XM_005787709.1"/>
</dbReference>
<proteinExistence type="predicted"/>
<dbReference type="Proteomes" id="UP000013827">
    <property type="component" value="Unassembled WGS sequence"/>
</dbReference>
<dbReference type="AlphaFoldDB" id="A0A0D3KHV2"/>
<dbReference type="PaxDb" id="2903-EOD35337"/>
<feature type="domain" description="Endonuclease/exonuclease/phosphatase" evidence="2">
    <location>
        <begin position="23"/>
        <end position="297"/>
    </location>
</feature>
<dbReference type="eggNOG" id="ENOG502S4ZH">
    <property type="taxonomic scope" value="Eukaryota"/>
</dbReference>
<reference evidence="4" key="1">
    <citation type="journal article" date="2013" name="Nature">
        <title>Pan genome of the phytoplankton Emiliania underpins its global distribution.</title>
        <authorList>
            <person name="Read B.A."/>
            <person name="Kegel J."/>
            <person name="Klute M.J."/>
            <person name="Kuo A."/>
            <person name="Lefebvre S.C."/>
            <person name="Maumus F."/>
            <person name="Mayer C."/>
            <person name="Miller J."/>
            <person name="Monier A."/>
            <person name="Salamov A."/>
            <person name="Young J."/>
            <person name="Aguilar M."/>
            <person name="Claverie J.M."/>
            <person name="Frickenhaus S."/>
            <person name="Gonzalez K."/>
            <person name="Herman E.K."/>
            <person name="Lin Y.C."/>
            <person name="Napier J."/>
            <person name="Ogata H."/>
            <person name="Sarno A.F."/>
            <person name="Shmutz J."/>
            <person name="Schroeder D."/>
            <person name="de Vargas C."/>
            <person name="Verret F."/>
            <person name="von Dassow P."/>
            <person name="Valentin K."/>
            <person name="Van de Peer Y."/>
            <person name="Wheeler G."/>
            <person name="Dacks J.B."/>
            <person name="Delwiche C.F."/>
            <person name="Dyhrman S.T."/>
            <person name="Glockner G."/>
            <person name="John U."/>
            <person name="Richards T."/>
            <person name="Worden A.Z."/>
            <person name="Zhang X."/>
            <person name="Grigoriev I.V."/>
            <person name="Allen A.E."/>
            <person name="Bidle K."/>
            <person name="Borodovsky M."/>
            <person name="Bowler C."/>
            <person name="Brownlee C."/>
            <person name="Cock J.M."/>
            <person name="Elias M."/>
            <person name="Gladyshev V.N."/>
            <person name="Groth M."/>
            <person name="Guda C."/>
            <person name="Hadaegh A."/>
            <person name="Iglesias-Rodriguez M.D."/>
            <person name="Jenkins J."/>
            <person name="Jones B.M."/>
            <person name="Lawson T."/>
            <person name="Leese F."/>
            <person name="Lindquist E."/>
            <person name="Lobanov A."/>
            <person name="Lomsadze A."/>
            <person name="Malik S.B."/>
            <person name="Marsh M.E."/>
            <person name="Mackinder L."/>
            <person name="Mock T."/>
            <person name="Mueller-Roeber B."/>
            <person name="Pagarete A."/>
            <person name="Parker M."/>
            <person name="Probert I."/>
            <person name="Quesneville H."/>
            <person name="Raines C."/>
            <person name="Rensing S.A."/>
            <person name="Riano-Pachon D.M."/>
            <person name="Richier S."/>
            <person name="Rokitta S."/>
            <person name="Shiraiwa Y."/>
            <person name="Soanes D.M."/>
            <person name="van der Giezen M."/>
            <person name="Wahlund T.M."/>
            <person name="Williams B."/>
            <person name="Wilson W."/>
            <person name="Wolfe G."/>
            <person name="Wurch L.L."/>
        </authorList>
    </citation>
    <scope>NUCLEOTIDE SEQUENCE</scope>
</reference>
<dbReference type="KEGG" id="ehx:EMIHUDRAFT_201362"/>
<dbReference type="GeneID" id="17280608"/>
<evidence type="ECO:0000256" key="1">
    <source>
        <dbReference type="SAM" id="SignalP"/>
    </source>
</evidence>
<evidence type="ECO:0000259" key="2">
    <source>
        <dbReference type="Pfam" id="PF03372"/>
    </source>
</evidence>
<reference evidence="3" key="2">
    <citation type="submission" date="2024-10" db="UniProtKB">
        <authorList>
            <consortium name="EnsemblProtists"/>
        </authorList>
    </citation>
    <scope>IDENTIFICATION</scope>
</reference>
<evidence type="ECO:0000313" key="4">
    <source>
        <dbReference type="Proteomes" id="UP000013827"/>
    </source>
</evidence>
<dbReference type="OMA" id="WSEICAL"/>
<accession>A0A0D3KHV2</accession>
<dbReference type="Pfam" id="PF03372">
    <property type="entry name" value="Exo_endo_phos"/>
    <property type="match status" value="1"/>
</dbReference>
<dbReference type="SUPFAM" id="SSF56219">
    <property type="entry name" value="DNase I-like"/>
    <property type="match status" value="1"/>
</dbReference>
<dbReference type="InterPro" id="IPR036691">
    <property type="entry name" value="Endo/exonu/phosph_ase_sf"/>
</dbReference>
<dbReference type="GO" id="GO:0003824">
    <property type="term" value="F:catalytic activity"/>
    <property type="evidence" value="ECO:0007669"/>
    <property type="project" value="InterPro"/>
</dbReference>
<dbReference type="GO" id="GO:0016020">
    <property type="term" value="C:membrane"/>
    <property type="evidence" value="ECO:0007669"/>
    <property type="project" value="GOC"/>
</dbReference>
<dbReference type="InterPro" id="IPR051916">
    <property type="entry name" value="GPI-anchor_lipid_remodeler"/>
</dbReference>
<feature type="chain" id="PRO_5044205898" description="Endonuclease/exonuclease/phosphatase domain-containing protein" evidence="1">
    <location>
        <begin position="18"/>
        <end position="329"/>
    </location>
</feature>
<evidence type="ECO:0000313" key="3">
    <source>
        <dbReference type="EnsemblProtists" id="EOD35337"/>
    </source>
</evidence>
<organism evidence="3 4">
    <name type="scientific">Emiliania huxleyi (strain CCMP1516)</name>
    <dbReference type="NCBI Taxonomy" id="280463"/>
    <lineage>
        <taxon>Eukaryota</taxon>
        <taxon>Haptista</taxon>
        <taxon>Haptophyta</taxon>
        <taxon>Prymnesiophyceae</taxon>
        <taxon>Isochrysidales</taxon>
        <taxon>Noelaerhabdaceae</taxon>
        <taxon>Emiliania</taxon>
    </lineage>
</organism>
<dbReference type="STRING" id="2903.R1DJW8"/>
<dbReference type="EnsemblProtists" id="EOD35337">
    <property type="protein sequence ID" value="EOD35337"/>
    <property type="gene ID" value="EMIHUDRAFT_201362"/>
</dbReference>
<dbReference type="PANTHER" id="PTHR14859:SF1">
    <property type="entry name" value="PGAP2-INTERACTING PROTEIN"/>
    <property type="match status" value="1"/>
</dbReference>
<keyword evidence="1" id="KW-0732">Signal</keyword>
<dbReference type="GO" id="GO:0006506">
    <property type="term" value="P:GPI anchor biosynthetic process"/>
    <property type="evidence" value="ECO:0007669"/>
    <property type="project" value="TreeGrafter"/>
</dbReference>
<feature type="signal peptide" evidence="1">
    <location>
        <begin position="1"/>
        <end position="17"/>
    </location>
</feature>
<dbReference type="InterPro" id="IPR005135">
    <property type="entry name" value="Endo/exonuclease/phosphatase"/>
</dbReference>
<protein>
    <recommendedName>
        <fullName evidence="2">Endonuclease/exonuclease/phosphatase domain-containing protein</fullName>
    </recommendedName>
</protein>